<reference evidence="10" key="1">
    <citation type="submission" date="2017-06" db="EMBL/GenBank/DDBJ databases">
        <authorList>
            <person name="Varghese N."/>
            <person name="Submissions S."/>
        </authorList>
    </citation>
    <scope>NUCLEOTIDE SEQUENCE [LARGE SCALE GENOMIC DNA]</scope>
    <source>
        <strain evidence="10">LNB2</strain>
    </source>
</reference>
<keyword evidence="4" id="KW-0732">Signal</keyword>
<keyword evidence="7" id="KW-1015">Disulfide bond</keyword>
<sequence length="290" mass="31316">MAASRYPADFDGVVAGAPVVSLTLNNSIYHAWIVQNLMRRDGGLRMTDAQLARIHALTVTQCGRRQKEADGILRRPELCQPDLASLACKAEPVADCLKAEDIQAAEAMYQGVRGAYFGVEPGSELGWNRQAAASHRFATSFLTTMTGATFKGEQNPFDARFDAASIASYQGLAGELDAPADIKAFAERGGKLIIWHGWADTGVPPRSSLDYVARLRAQLGGSAVERFVRLYMLPGVEHCSGGNGPDRFDGLSAVMEWVERGVSPRALPATNHKPDSPRWTVAPYADGPAR</sequence>
<evidence type="ECO:0000256" key="4">
    <source>
        <dbReference type="ARBA" id="ARBA00022729"/>
    </source>
</evidence>
<evidence type="ECO:0000256" key="8">
    <source>
        <dbReference type="SAM" id="MobiDB-lite"/>
    </source>
</evidence>
<keyword evidence="6" id="KW-0106">Calcium</keyword>
<organism evidence="9 10">
    <name type="scientific">Edaphosphingomonas laterariae</name>
    <dbReference type="NCBI Taxonomy" id="861865"/>
    <lineage>
        <taxon>Bacteria</taxon>
        <taxon>Pseudomonadati</taxon>
        <taxon>Pseudomonadota</taxon>
        <taxon>Alphaproteobacteria</taxon>
        <taxon>Sphingomonadales</taxon>
        <taxon>Rhizorhabdaceae</taxon>
        <taxon>Edaphosphingomonas</taxon>
    </lineage>
</organism>
<dbReference type="PANTHER" id="PTHR33938:SF15">
    <property type="entry name" value="FERULOYL ESTERASE B-RELATED"/>
    <property type="match status" value="1"/>
</dbReference>
<accession>A0A239KFG6</accession>
<dbReference type="GO" id="GO:0052689">
    <property type="term" value="F:carboxylic ester hydrolase activity"/>
    <property type="evidence" value="ECO:0007669"/>
    <property type="project" value="UniProtKB-KW"/>
</dbReference>
<keyword evidence="2" id="KW-0719">Serine esterase</keyword>
<evidence type="ECO:0000313" key="10">
    <source>
        <dbReference type="Proteomes" id="UP000198281"/>
    </source>
</evidence>
<evidence type="ECO:0000256" key="6">
    <source>
        <dbReference type="ARBA" id="ARBA00022837"/>
    </source>
</evidence>
<gene>
    <name evidence="9" type="ORF">SAMN06295912_15110</name>
</gene>
<evidence type="ECO:0000256" key="3">
    <source>
        <dbReference type="ARBA" id="ARBA00022723"/>
    </source>
</evidence>
<evidence type="ECO:0000256" key="1">
    <source>
        <dbReference type="ARBA" id="ARBA00006249"/>
    </source>
</evidence>
<keyword evidence="10" id="KW-1185">Reference proteome</keyword>
<dbReference type="InterPro" id="IPR029058">
    <property type="entry name" value="AB_hydrolase_fold"/>
</dbReference>
<dbReference type="PANTHER" id="PTHR33938">
    <property type="entry name" value="FERULOYL ESTERASE B-RELATED"/>
    <property type="match status" value="1"/>
</dbReference>
<proteinExistence type="inferred from homology"/>
<evidence type="ECO:0000256" key="5">
    <source>
        <dbReference type="ARBA" id="ARBA00022801"/>
    </source>
</evidence>
<name>A0A239KFG6_9SPHN</name>
<comment type="similarity">
    <text evidence="1">Belongs to the tannase family.</text>
</comment>
<dbReference type="Gene3D" id="3.40.50.1820">
    <property type="entry name" value="alpha/beta hydrolase"/>
    <property type="match status" value="1"/>
</dbReference>
<dbReference type="SUPFAM" id="SSF53474">
    <property type="entry name" value="alpha/beta-Hydrolases"/>
    <property type="match status" value="1"/>
</dbReference>
<evidence type="ECO:0000256" key="7">
    <source>
        <dbReference type="ARBA" id="ARBA00023157"/>
    </source>
</evidence>
<dbReference type="InterPro" id="IPR011118">
    <property type="entry name" value="Tannase/feruloyl_esterase"/>
</dbReference>
<dbReference type="GO" id="GO:0046872">
    <property type="term" value="F:metal ion binding"/>
    <property type="evidence" value="ECO:0007669"/>
    <property type="project" value="UniProtKB-KW"/>
</dbReference>
<evidence type="ECO:0000313" key="9">
    <source>
        <dbReference type="EMBL" id="SNT16815.1"/>
    </source>
</evidence>
<feature type="region of interest" description="Disordered" evidence="8">
    <location>
        <begin position="266"/>
        <end position="290"/>
    </location>
</feature>
<dbReference type="AlphaFoldDB" id="A0A239KFG6"/>
<keyword evidence="3" id="KW-0479">Metal-binding</keyword>
<keyword evidence="5" id="KW-0378">Hydrolase</keyword>
<evidence type="ECO:0000256" key="2">
    <source>
        <dbReference type="ARBA" id="ARBA00022487"/>
    </source>
</evidence>
<dbReference type="Proteomes" id="UP000198281">
    <property type="component" value="Unassembled WGS sequence"/>
</dbReference>
<protein>
    <submittedName>
        <fullName evidence="9">Tannase and feruloyl esterase</fullName>
    </submittedName>
</protein>
<dbReference type="EMBL" id="FZOS01000051">
    <property type="protein sequence ID" value="SNT16815.1"/>
    <property type="molecule type" value="Genomic_DNA"/>
</dbReference>
<dbReference type="Pfam" id="PF07519">
    <property type="entry name" value="Tannase"/>
    <property type="match status" value="1"/>
</dbReference>